<feature type="disulfide bond" evidence="11">
    <location>
        <begin position="729"/>
        <end position="738"/>
    </location>
</feature>
<evidence type="ECO:0000313" key="18">
    <source>
        <dbReference type="Proteomes" id="UP000549394"/>
    </source>
</evidence>
<evidence type="ECO:0000256" key="13">
    <source>
        <dbReference type="SAM" id="Phobius"/>
    </source>
</evidence>
<dbReference type="Pfam" id="PF00431">
    <property type="entry name" value="CUB"/>
    <property type="match status" value="1"/>
</dbReference>
<keyword evidence="8" id="KW-0325">Glycoprotein</keyword>
<dbReference type="PROSITE" id="PS01248">
    <property type="entry name" value="EGF_LAM_1"/>
    <property type="match status" value="1"/>
</dbReference>
<evidence type="ECO:0000256" key="12">
    <source>
        <dbReference type="SAM" id="MobiDB-lite"/>
    </source>
</evidence>
<dbReference type="PROSITE" id="PS01186">
    <property type="entry name" value="EGF_2"/>
    <property type="match status" value="1"/>
</dbReference>
<feature type="domain" description="Laminin EGF-like" evidence="16">
    <location>
        <begin position="712"/>
        <end position="757"/>
    </location>
</feature>
<feature type="region of interest" description="Disordered" evidence="12">
    <location>
        <begin position="1036"/>
        <end position="1060"/>
    </location>
</feature>
<dbReference type="EMBL" id="CAJFCJ010000009">
    <property type="protein sequence ID" value="CAD5118840.1"/>
    <property type="molecule type" value="Genomic_DNA"/>
</dbReference>
<evidence type="ECO:0000256" key="4">
    <source>
        <dbReference type="ARBA" id="ARBA00022729"/>
    </source>
</evidence>
<evidence type="ECO:0000256" key="3">
    <source>
        <dbReference type="ARBA" id="ARBA00022692"/>
    </source>
</evidence>
<dbReference type="InterPro" id="IPR056863">
    <property type="entry name" value="LMN_ATRN_NET-like_EGF"/>
</dbReference>
<dbReference type="SMART" id="SM00423">
    <property type="entry name" value="PSI"/>
    <property type="match status" value="1"/>
</dbReference>
<dbReference type="CDD" id="cd00055">
    <property type="entry name" value="EGF_Lam"/>
    <property type="match status" value="1"/>
</dbReference>
<dbReference type="InterPro" id="IPR016201">
    <property type="entry name" value="PSI"/>
</dbReference>
<dbReference type="GO" id="GO:0005794">
    <property type="term" value="C:Golgi apparatus"/>
    <property type="evidence" value="ECO:0007669"/>
    <property type="project" value="TreeGrafter"/>
</dbReference>
<dbReference type="InterPro" id="IPR051568">
    <property type="entry name" value="LZTR1/Attractin"/>
</dbReference>
<proteinExistence type="predicted"/>
<evidence type="ECO:0000256" key="8">
    <source>
        <dbReference type="ARBA" id="ARBA00023180"/>
    </source>
</evidence>
<dbReference type="PROSITE" id="PS50027">
    <property type="entry name" value="EGF_LAM_2"/>
    <property type="match status" value="1"/>
</dbReference>
<dbReference type="PROSITE" id="PS01180">
    <property type="entry name" value="CUB"/>
    <property type="match status" value="1"/>
</dbReference>
<dbReference type="GO" id="GO:0016020">
    <property type="term" value="C:membrane"/>
    <property type="evidence" value="ECO:0007669"/>
    <property type="project" value="UniProtKB-SubCell"/>
</dbReference>
<feature type="domain" description="EGF-like" evidence="15">
    <location>
        <begin position="33"/>
        <end position="71"/>
    </location>
</feature>
<gene>
    <name evidence="17" type="ORF">DGYR_LOCUS7156</name>
</gene>
<evidence type="ECO:0000259" key="16">
    <source>
        <dbReference type="PROSITE" id="PS50027"/>
    </source>
</evidence>
<feature type="disulfide bond" evidence="10">
    <location>
        <begin position="37"/>
        <end position="47"/>
    </location>
</feature>
<dbReference type="Pfam" id="PF24981">
    <property type="entry name" value="Beta-prop_ATRN-LZTR1"/>
    <property type="match status" value="1"/>
</dbReference>
<evidence type="ECO:0000259" key="15">
    <source>
        <dbReference type="PROSITE" id="PS50026"/>
    </source>
</evidence>
<reference evidence="17 18" key="1">
    <citation type="submission" date="2020-08" db="EMBL/GenBank/DDBJ databases">
        <authorList>
            <person name="Hejnol A."/>
        </authorList>
    </citation>
    <scope>NUCLEOTIDE SEQUENCE [LARGE SCALE GENOMIC DNA]</scope>
</reference>
<dbReference type="Gene3D" id="2.120.10.80">
    <property type="entry name" value="Kelch-type beta propeller"/>
    <property type="match status" value="2"/>
</dbReference>
<dbReference type="AlphaFoldDB" id="A0A7I8VR97"/>
<dbReference type="CDD" id="cd00041">
    <property type="entry name" value="CUB"/>
    <property type="match status" value="1"/>
</dbReference>
<evidence type="ECO:0000256" key="10">
    <source>
        <dbReference type="PROSITE-ProRule" id="PRU00076"/>
    </source>
</evidence>
<keyword evidence="4" id="KW-0732">Signal</keyword>
<comment type="caution">
    <text evidence="17">The sequence shown here is derived from an EMBL/GenBank/DDBJ whole genome shotgun (WGS) entry which is preliminary data.</text>
</comment>
<evidence type="ECO:0000313" key="17">
    <source>
        <dbReference type="EMBL" id="CAD5118840.1"/>
    </source>
</evidence>
<name>A0A7I8VR97_9ANNE</name>
<comment type="subcellular location">
    <subcellularLocation>
        <location evidence="1">Membrane</location>
        <topology evidence="1">Single-pass membrane protein</topology>
    </subcellularLocation>
</comment>
<dbReference type="Pfam" id="PF18720">
    <property type="entry name" value="EGF_Tenascin"/>
    <property type="match status" value="1"/>
</dbReference>
<keyword evidence="2" id="KW-0880">Kelch repeat</keyword>
<dbReference type="InterPro" id="IPR002049">
    <property type="entry name" value="LE_dom"/>
</dbReference>
<dbReference type="SUPFAM" id="SSF117281">
    <property type="entry name" value="Kelch motif"/>
    <property type="match status" value="1"/>
</dbReference>
<organism evidence="17 18">
    <name type="scientific">Dimorphilus gyrociliatus</name>
    <dbReference type="NCBI Taxonomy" id="2664684"/>
    <lineage>
        <taxon>Eukaryota</taxon>
        <taxon>Metazoa</taxon>
        <taxon>Spiralia</taxon>
        <taxon>Lophotrochozoa</taxon>
        <taxon>Annelida</taxon>
        <taxon>Polychaeta</taxon>
        <taxon>Polychaeta incertae sedis</taxon>
        <taxon>Dinophilidae</taxon>
        <taxon>Dimorphilus</taxon>
    </lineage>
</organism>
<comment type="caution">
    <text evidence="11">Lacks conserved residue(s) required for the propagation of feature annotation.</text>
</comment>
<dbReference type="Pfam" id="PF24973">
    <property type="entry name" value="EGF_LMN_ATRN"/>
    <property type="match status" value="1"/>
</dbReference>
<keyword evidence="7 10" id="KW-1015">Disulfide bond</keyword>
<dbReference type="InterPro" id="IPR041161">
    <property type="entry name" value="EGF_Tenascin"/>
</dbReference>
<keyword evidence="10" id="KW-0245">EGF-like domain</keyword>
<dbReference type="SUPFAM" id="SSF57196">
    <property type="entry name" value="EGF/Laminin"/>
    <property type="match status" value="1"/>
</dbReference>
<protein>
    <submittedName>
        <fullName evidence="17">DgyrCDS7518</fullName>
    </submittedName>
</protein>
<evidence type="ECO:0000256" key="6">
    <source>
        <dbReference type="ARBA" id="ARBA00022989"/>
    </source>
</evidence>
<dbReference type="FunFam" id="2.10.25.10:FF:000001">
    <property type="entry name" value="Tenascin C"/>
    <property type="match status" value="1"/>
</dbReference>
<evidence type="ECO:0000256" key="7">
    <source>
        <dbReference type="ARBA" id="ARBA00023157"/>
    </source>
</evidence>
<feature type="transmembrane region" description="Helical" evidence="13">
    <location>
        <begin position="6"/>
        <end position="24"/>
    </location>
</feature>
<feature type="disulfide bond" evidence="11">
    <location>
        <begin position="741"/>
        <end position="755"/>
    </location>
</feature>
<accession>A0A7I8VR97</accession>
<evidence type="ECO:0000256" key="2">
    <source>
        <dbReference type="ARBA" id="ARBA00022441"/>
    </source>
</evidence>
<feature type="disulfide bond" evidence="10">
    <location>
        <begin position="61"/>
        <end position="70"/>
    </location>
</feature>
<dbReference type="PANTHER" id="PTHR46376">
    <property type="entry name" value="LEUCINE-ZIPPER-LIKE TRANSCRIPTIONAL REGULATOR 1"/>
    <property type="match status" value="1"/>
</dbReference>
<evidence type="ECO:0000256" key="1">
    <source>
        <dbReference type="ARBA" id="ARBA00004167"/>
    </source>
</evidence>
<dbReference type="Gene3D" id="2.60.120.290">
    <property type="entry name" value="Spermadhesin, CUB domain"/>
    <property type="match status" value="1"/>
</dbReference>
<keyword evidence="3 13" id="KW-0812">Transmembrane</keyword>
<feature type="domain" description="CUB" evidence="14">
    <location>
        <begin position="73"/>
        <end position="190"/>
    </location>
</feature>
<dbReference type="PROSITE" id="PS50026">
    <property type="entry name" value="EGF_3"/>
    <property type="match status" value="1"/>
</dbReference>
<dbReference type="OrthoDB" id="9998912at2759"/>
<feature type="disulfide bond" evidence="10">
    <location>
        <begin position="42"/>
        <end position="59"/>
    </location>
</feature>
<keyword evidence="9 11" id="KW-0424">Laminin EGF-like domain</keyword>
<evidence type="ECO:0000256" key="9">
    <source>
        <dbReference type="ARBA" id="ARBA00023292"/>
    </source>
</evidence>
<dbReference type="PANTHER" id="PTHR46376:SF2">
    <property type="entry name" value="DISTRACTED, ISOFORM B"/>
    <property type="match status" value="1"/>
</dbReference>
<evidence type="ECO:0000259" key="14">
    <source>
        <dbReference type="PROSITE" id="PS01180"/>
    </source>
</evidence>
<keyword evidence="18" id="KW-1185">Reference proteome</keyword>
<dbReference type="InterPro" id="IPR000859">
    <property type="entry name" value="CUB_dom"/>
</dbReference>
<dbReference type="Proteomes" id="UP000549394">
    <property type="component" value="Unassembled WGS sequence"/>
</dbReference>
<dbReference type="SUPFAM" id="SSF49854">
    <property type="entry name" value="Spermadhesin, CUB domain"/>
    <property type="match status" value="1"/>
</dbReference>
<dbReference type="SMART" id="SM00042">
    <property type="entry name" value="CUB"/>
    <property type="match status" value="1"/>
</dbReference>
<dbReference type="InterPro" id="IPR000742">
    <property type="entry name" value="EGF"/>
</dbReference>
<sequence length="1060" mass="119080">MKKSPHLSLIRSHIIVFFFIIVITQSKIADTVSRNTCNEHNCLNGKCVSPSIGDENSFCECFQGFTGAKCDRCYGRVSNITLKPGQTGVITDGPGNYTFNTKCSWLLQTTGPNIRFRIDKFQTECGWDHLYIFDGANQNKELIGALSGILLDPKGNKMSDFVTTTNTTFIHFFSDAAYNMSGFRIHYEVEACPSDCSNRGKCWLGKCICDSGFSGEDCSFEICPNNCSLGECRPDGCKCPHGYAGEACNQSSSDGTWRKFMIEGDDVVGRASHATATESDDIYIVGGETWQKEEYTEIFKFKKNTTLDYTYSSQKIKVSDTRPKSVYDHAVSYFADNLYMTGGSYNQETKDEVWKFDIKKSKWEALSNPSHPFLAVKGHTSHIFGEKLYIFLGFSPKFGYVNWVQEFCVYLLLPFLENFSCERLQVRGARILGRYRHSSVIYENNVYVYGGLIARDVKNSKLVDELYSFNLLNHTWTKLPSSGKLSYLHSAVVINDQMLIFGGNIHSDTVSSTGVKCHSSTFISYKLKCEKWTVLNPIKLQYDISRYGHTAFTTESKMFIFGGFGSRLKNDLIEFTPGTCKNFKTKAECFNANTGSNCVFADGICWHRDLAKDTKNLSEKISECKQPDVYMPIPILLIILMVNVSNGSAMLINVLVMYNCNHYQNCSSCQTQPHCGWCNNKANTGKGKCMEGNFGKNQQCQGDWFYSSCPDCQCNGHASCDDGSNCDECDDPMEGRRCEKCGKGFYGLPFNGQKCKKCECNNRAESCNEDGRCSCSTKGMIKKTCSECDRESHYDNGFGGVNITGNGTCFYELATDFAFTFTLDEPSDSHIKNWNFMNRPIRNDKDADISISCHNNNESGSPTPMVEAYISWNVGPGPYPRDTIIHQQECDYIRHKIDYKKYRIGPKYNTTLYIFVSNFKVPRIVIKRARIELRQMASRPFAKCLLDLTSNPVKVIQPAVVDTEQVKLTKKKRHTRRKKSPLISLEPMASHKSGIVTVFMRLPTGDSDYPPYMQSGLALASCLVTLGPNSCGSAAKRLKESESNNKKQKKPKAVSNDVSV</sequence>
<dbReference type="InterPro" id="IPR035914">
    <property type="entry name" value="Sperma_CUB_dom_sf"/>
</dbReference>
<dbReference type="PROSITE" id="PS00022">
    <property type="entry name" value="EGF_1"/>
    <property type="match status" value="2"/>
</dbReference>
<dbReference type="InterPro" id="IPR015915">
    <property type="entry name" value="Kelch-typ_b-propeller"/>
</dbReference>
<dbReference type="InterPro" id="IPR056732">
    <property type="entry name" value="GBD_ATRN"/>
</dbReference>
<keyword evidence="6 13" id="KW-1133">Transmembrane helix</keyword>
<evidence type="ECO:0000256" key="5">
    <source>
        <dbReference type="ARBA" id="ARBA00022737"/>
    </source>
</evidence>
<keyword evidence="5" id="KW-0677">Repeat</keyword>
<dbReference type="SMART" id="SM00181">
    <property type="entry name" value="EGF"/>
    <property type="match status" value="5"/>
</dbReference>
<dbReference type="Gene3D" id="2.10.25.10">
    <property type="entry name" value="Laminin"/>
    <property type="match status" value="3"/>
</dbReference>
<dbReference type="InterPro" id="IPR056737">
    <property type="entry name" value="Beta-prop_ATRN-MKLN-like"/>
</dbReference>
<keyword evidence="13" id="KW-0472">Membrane</keyword>
<dbReference type="Pfam" id="PF24972">
    <property type="entry name" value="GBD_ATRN"/>
    <property type="match status" value="1"/>
</dbReference>
<evidence type="ECO:0000256" key="11">
    <source>
        <dbReference type="PROSITE-ProRule" id="PRU00460"/>
    </source>
</evidence>